<protein>
    <submittedName>
        <fullName evidence="4">Chitinase 4</fullName>
        <ecNumber evidence="4">3.2.1.14</ecNumber>
    </submittedName>
</protein>
<dbReference type="SMART" id="SM00495">
    <property type="entry name" value="ChtBD3"/>
    <property type="match status" value="1"/>
</dbReference>
<accession>A0ABR2WCG8</accession>
<dbReference type="Proteomes" id="UP001479436">
    <property type="component" value="Unassembled WGS sequence"/>
</dbReference>
<dbReference type="GO" id="GO:0008843">
    <property type="term" value="F:endochitinase activity"/>
    <property type="evidence" value="ECO:0007669"/>
    <property type="project" value="UniProtKB-EC"/>
</dbReference>
<reference evidence="4 5" key="1">
    <citation type="submission" date="2023-04" db="EMBL/GenBank/DDBJ databases">
        <title>Genome of Basidiobolus ranarum AG-B5.</title>
        <authorList>
            <person name="Stajich J.E."/>
            <person name="Carter-House D."/>
            <person name="Gryganskyi A."/>
        </authorList>
    </citation>
    <scope>NUCLEOTIDE SEQUENCE [LARGE SCALE GENOMIC DNA]</scope>
    <source>
        <strain evidence="4 5">AG-B5</strain>
    </source>
</reference>
<evidence type="ECO:0000259" key="3">
    <source>
        <dbReference type="SMART" id="SM00495"/>
    </source>
</evidence>
<comment type="caution">
    <text evidence="4">The sequence shown here is derived from an EMBL/GenBank/DDBJ whole genome shotgun (WGS) entry which is preliminary data.</text>
</comment>
<dbReference type="Gene3D" id="2.10.10.20">
    <property type="entry name" value="Carbohydrate-binding module superfamily 5/12"/>
    <property type="match status" value="1"/>
</dbReference>
<gene>
    <name evidence="4" type="primary">CHT4_8</name>
    <name evidence="4" type="ORF">K7432_018199</name>
</gene>
<dbReference type="InterPro" id="IPR003610">
    <property type="entry name" value="CBM5/12"/>
</dbReference>
<proteinExistence type="predicted"/>
<feature type="compositionally biased region" description="Low complexity" evidence="2">
    <location>
        <begin position="62"/>
        <end position="97"/>
    </location>
</feature>
<organism evidence="4 5">
    <name type="scientific">Basidiobolus ranarum</name>
    <dbReference type="NCBI Taxonomy" id="34480"/>
    <lineage>
        <taxon>Eukaryota</taxon>
        <taxon>Fungi</taxon>
        <taxon>Fungi incertae sedis</taxon>
        <taxon>Zoopagomycota</taxon>
        <taxon>Entomophthoromycotina</taxon>
        <taxon>Basidiobolomycetes</taxon>
        <taxon>Basidiobolales</taxon>
        <taxon>Basidiobolaceae</taxon>
        <taxon>Basidiobolus</taxon>
    </lineage>
</organism>
<dbReference type="EMBL" id="JASJQH010005296">
    <property type="protein sequence ID" value="KAK9746445.1"/>
    <property type="molecule type" value="Genomic_DNA"/>
</dbReference>
<dbReference type="InterPro" id="IPR036573">
    <property type="entry name" value="CBM_sf_5/12"/>
</dbReference>
<feature type="domain" description="Chitin-binding type-3" evidence="3">
    <location>
        <begin position="103"/>
        <end position="145"/>
    </location>
</feature>
<evidence type="ECO:0000256" key="2">
    <source>
        <dbReference type="SAM" id="MobiDB-lite"/>
    </source>
</evidence>
<keyword evidence="4" id="KW-0326">Glycosidase</keyword>
<evidence type="ECO:0000313" key="5">
    <source>
        <dbReference type="Proteomes" id="UP001479436"/>
    </source>
</evidence>
<sequence length="148" mass="15576">MNCADIEIQGSTDGYITGPKLLVANLPGYSTIPEFPNNGPNDGRDLLAARPTITIRPGKDVTPTTTSAPTGTSKPTSTTIPSTATTASTTPTSSPNPGNCNGVAAWNTQTAYFESQKVTYKGHLWKAQWWTQSQAPDTSSAWVDIGAC</sequence>
<evidence type="ECO:0000256" key="1">
    <source>
        <dbReference type="ARBA" id="ARBA00022801"/>
    </source>
</evidence>
<dbReference type="EC" id="3.2.1.14" evidence="4"/>
<dbReference type="CDD" id="cd12215">
    <property type="entry name" value="ChiC_BD"/>
    <property type="match status" value="1"/>
</dbReference>
<dbReference type="Pfam" id="PF02839">
    <property type="entry name" value="CBM_5_12"/>
    <property type="match status" value="1"/>
</dbReference>
<name>A0ABR2WCG8_9FUNG</name>
<keyword evidence="1 4" id="KW-0378">Hydrolase</keyword>
<feature type="region of interest" description="Disordered" evidence="2">
    <location>
        <begin position="54"/>
        <end position="99"/>
    </location>
</feature>
<keyword evidence="5" id="KW-1185">Reference proteome</keyword>
<dbReference type="SUPFAM" id="SSF51055">
    <property type="entry name" value="Carbohydrate binding domain"/>
    <property type="match status" value="1"/>
</dbReference>
<evidence type="ECO:0000313" key="4">
    <source>
        <dbReference type="EMBL" id="KAK9746445.1"/>
    </source>
</evidence>